<keyword evidence="1" id="KW-0472">Membrane</keyword>
<evidence type="ECO:0000256" key="1">
    <source>
        <dbReference type="SAM" id="Phobius"/>
    </source>
</evidence>
<protein>
    <submittedName>
        <fullName evidence="2">Oxidoreductase</fullName>
    </submittedName>
</protein>
<keyword evidence="1" id="KW-1133">Transmembrane helix</keyword>
<dbReference type="KEGG" id="aori:SD37_22970"/>
<dbReference type="EMBL" id="CP016174">
    <property type="protein sequence ID" value="ANN18220.1"/>
    <property type="molecule type" value="Genomic_DNA"/>
</dbReference>
<reference evidence="2 3" key="1">
    <citation type="journal article" date="2015" name="Genome Announc.">
        <title>Draft Genome Sequence of Norvancomycin-Producing Strain Amycolatopsis orientalis CPCC200066.</title>
        <authorList>
            <person name="Lei X."/>
            <person name="Yuan F."/>
            <person name="Shi Y."/>
            <person name="Li X."/>
            <person name="Wang L."/>
            <person name="Hong B."/>
        </authorList>
    </citation>
    <scope>NUCLEOTIDE SEQUENCE [LARGE SCALE GENOMIC DNA]</scope>
    <source>
        <strain evidence="2 3">B-37</strain>
    </source>
</reference>
<dbReference type="Proteomes" id="UP000093695">
    <property type="component" value="Chromosome"/>
</dbReference>
<feature type="transmembrane region" description="Helical" evidence="1">
    <location>
        <begin position="143"/>
        <end position="163"/>
    </location>
</feature>
<dbReference type="RefSeq" id="WP_044854953.1">
    <property type="nucleotide sequence ID" value="NZ_CP016174.1"/>
</dbReference>
<name>A0A193C1D7_AMYOR</name>
<keyword evidence="3" id="KW-1185">Reference proteome</keyword>
<evidence type="ECO:0000313" key="3">
    <source>
        <dbReference type="Proteomes" id="UP000093695"/>
    </source>
</evidence>
<dbReference type="STRING" id="31958.SD37_22970"/>
<feature type="transmembrane region" description="Helical" evidence="1">
    <location>
        <begin position="6"/>
        <end position="25"/>
    </location>
</feature>
<organism evidence="2 3">
    <name type="scientific">Amycolatopsis orientalis</name>
    <name type="common">Nocardia orientalis</name>
    <dbReference type="NCBI Taxonomy" id="31958"/>
    <lineage>
        <taxon>Bacteria</taxon>
        <taxon>Bacillati</taxon>
        <taxon>Actinomycetota</taxon>
        <taxon>Actinomycetes</taxon>
        <taxon>Pseudonocardiales</taxon>
        <taxon>Pseudonocardiaceae</taxon>
        <taxon>Amycolatopsis</taxon>
    </lineage>
</organism>
<feature type="transmembrane region" description="Helical" evidence="1">
    <location>
        <begin position="85"/>
        <end position="105"/>
    </location>
</feature>
<gene>
    <name evidence="2" type="ORF">SD37_22970</name>
</gene>
<feature type="transmembrane region" description="Helical" evidence="1">
    <location>
        <begin position="112"/>
        <end position="137"/>
    </location>
</feature>
<accession>A0A193C1D7</accession>
<dbReference type="AlphaFoldDB" id="A0A193C1D7"/>
<sequence>MAAVVPLVLGLLALVDSGFAGFRAATGRNARIGKRSYFLLAVRRGLTGGAIGLGLLALLIVVTLACSADPDARYGGLLRAGTRMLQVLAPYAALVVASLLAYWLLPMRGSTFVILVGLGPFTLLRPLIVLGALVWSVAGSSDWLAWVVATAAAAGVLAVEPVIHRRWYQAPV</sequence>
<keyword evidence="1" id="KW-0812">Transmembrane</keyword>
<evidence type="ECO:0000313" key="2">
    <source>
        <dbReference type="EMBL" id="ANN18220.1"/>
    </source>
</evidence>
<proteinExistence type="predicted"/>
<feature type="transmembrane region" description="Helical" evidence="1">
    <location>
        <begin position="46"/>
        <end position="65"/>
    </location>
</feature>